<feature type="compositionally biased region" description="Basic and acidic residues" evidence="13">
    <location>
        <begin position="41"/>
        <end position="52"/>
    </location>
</feature>
<evidence type="ECO:0000259" key="14">
    <source>
        <dbReference type="PROSITE" id="PS50178"/>
    </source>
</evidence>
<evidence type="ECO:0000256" key="11">
    <source>
        <dbReference type="PIRSR" id="PIRSR630564-2"/>
    </source>
</evidence>
<evidence type="ECO:0000256" key="3">
    <source>
        <dbReference type="ARBA" id="ARBA00012903"/>
    </source>
</evidence>
<dbReference type="GO" id="GO:0052629">
    <property type="term" value="F:phosphatidylinositol-3,5-bisphosphate 3-phosphatase activity"/>
    <property type="evidence" value="ECO:0007669"/>
    <property type="project" value="UniProtKB-EC"/>
</dbReference>
<dbReference type="InterPro" id="IPR013083">
    <property type="entry name" value="Znf_RING/FYVE/PHD"/>
</dbReference>
<feature type="compositionally biased region" description="Low complexity" evidence="13">
    <location>
        <begin position="370"/>
        <end position="379"/>
    </location>
</feature>
<dbReference type="GO" id="GO:0016020">
    <property type="term" value="C:membrane"/>
    <property type="evidence" value="ECO:0007669"/>
    <property type="project" value="UniProtKB-SubCell"/>
</dbReference>
<evidence type="ECO:0000256" key="13">
    <source>
        <dbReference type="SAM" id="MobiDB-lite"/>
    </source>
</evidence>
<feature type="domain" description="FYVE-type" evidence="14">
    <location>
        <begin position="200"/>
        <end position="262"/>
    </location>
</feature>
<dbReference type="PROSITE" id="PS50178">
    <property type="entry name" value="ZF_FYVE"/>
    <property type="match status" value="1"/>
</dbReference>
<keyword evidence="5 12" id="KW-0863">Zinc-finger</keyword>
<dbReference type="InterPro" id="IPR016130">
    <property type="entry name" value="Tyr_Pase_AS"/>
</dbReference>
<dbReference type="InterPro" id="IPR017455">
    <property type="entry name" value="Znf_FYVE-rel"/>
</dbReference>
<dbReference type="Pfam" id="PF06602">
    <property type="entry name" value="Myotub-related"/>
    <property type="match status" value="1"/>
</dbReference>
<feature type="compositionally biased region" description="Low complexity" evidence="13">
    <location>
        <begin position="525"/>
        <end position="537"/>
    </location>
</feature>
<dbReference type="CDD" id="cd14507">
    <property type="entry name" value="PTP-MTM-like"/>
    <property type="match status" value="1"/>
</dbReference>
<evidence type="ECO:0000313" key="17">
    <source>
        <dbReference type="Proteomes" id="UP000434957"/>
    </source>
</evidence>
<protein>
    <recommendedName>
        <fullName evidence="3">phosphatidylinositol-3,5-bisphosphate 3-phosphatase</fullName>
        <ecNumber evidence="3">3.1.3.95</ecNumber>
    </recommendedName>
    <alternativeName>
        <fullName evidence="9">Phosphatidylinositol-3,5-bisphosphate 3-phosphatase</fullName>
    </alternativeName>
</protein>
<feature type="region of interest" description="Disordered" evidence="13">
    <location>
        <begin position="324"/>
        <end position="544"/>
    </location>
</feature>
<feature type="binding site" evidence="11">
    <location>
        <begin position="1260"/>
        <end position="1266"/>
    </location>
    <ligand>
        <name>substrate</name>
    </ligand>
</feature>
<evidence type="ECO:0000256" key="7">
    <source>
        <dbReference type="ARBA" id="ARBA00022833"/>
    </source>
</evidence>
<dbReference type="Gene3D" id="3.30.40.10">
    <property type="entry name" value="Zinc/RING finger domain, C3HC4 (zinc finger)"/>
    <property type="match status" value="1"/>
</dbReference>
<sequence length="1553" mass="171768">MLSSAKSMDDEAARMTVLRDPKRMAALLARAFSSSMVDDSDAARRERARRQEEEDEEVEETQEEFQDLERRASASASSAEAPRLRVVVRPAAEEDEDDADEAEEEEEEEEEENDKPLDEEELEAAATALQTATRIVEELRLKMLLKDGQMEQHQQQRNNDNEPPFSSVGSAVMTPPLAPRSENSPSPTGGPGVPVPRARVRNNSGCQSCSKSFNPFNRSKNCAACGYAFCPKCSSKNVVLPSCFGYRDESVRACDLCVKWVQKALDRYFDAMEMAKAHEQDSTVHRGSMGEITIEEKPRAFSVSNSSVPAPNVSDGVLQVITRPCLSASSPDPNEEDTDDGAEKEEEHARSASTTSTSTSTSRRRHRHSSMSSTPSPSMNKNKPWFSGHLRAIHVNDRLPRKKKVRGESEGDAENNSPELRAHTARRSRLGSVASAPSKTRHASQEADERAEEQDCSERTTGNSPVDTEGGADLTGAPKSVCNEGDVPVASTDGSESNDSSRPPRKMRRSKFSRSASFDLTNLQSAVSPDSSSGSPAMKRCNTFGPDEARSIAADVASNGSSHSKKAFDDSDIVDERAQLDSAEVKMKSEAKLSAAVLRFAVYEMGAKENAGLRRTFGFTKANPVLDRYTLELDCRQRIVRAKSVFMHRFWSFHCDSVQSFVFGSSEGMARLIVFNGGQGNQSLELKFANDDEREQFKQAMDSCRSTNLDRMRGFASRAGTSLPARPELPPSPVPDNLRSPPIPPEPSTTFSGDTSTSIESELGLVRDTGGSSSMDSPVLQSIHVPLLPGEVLVKDTELPATLLIGPASETFESTLVWGRLRGKIAVTNYRVIFIPFDRVQVQPRYGGQGGIAYIPLFAITHAQLLYPGGRRTKPGRTYYAGMAGSASIISINCKDIRVMRFQLDTHPSVSDDHTHKLRATIAKMADASQRYTVVERGSSSRTSSPGLATMSSTTSGSETPPERDADTGGSWHENKESVFILAHSMSRTPAYAASPVLRPDRILAIPREISGSFAFSYSIDGVSADQNGWNLFVDEREFKRQIGGDPAVSPFLKFYKNDRGNICKTYPSKLLLPASMNSATVAKVADFRAKNRLPVITYYHRRNRCVLTRSSQPLLGNLLSGSSNVSDQLLLGVYRRLPDIIKNQSQSSTSSRPIYIFDARKPKASTGNRLMGKGGVETPQDYPGAVIHHLNIANMYRMQSSFVGLMKLFLPGGIEDTDRTWLSSVESTRWLDHVRLVLDGALKIARVLELEGASALVHCSDGWDRTAQLCALAQLMIDPYFRTIRGFATLVEKDWLAFGHKFSERTSGDRNRDPQRNKASPIMFQFIDAVWQMQRQYPRSFEFNERFLLHLANAMTSGLYGTFLYDSRLQRDVNEVKYNSVSVWTPVLMKPLLYTNSDYEMYDGPIWPWVSCKMIRLWDNYFFQWHPKFYKCQWASSLVYHGPSSSRGNTSGGGDGVSDSGDELNETPHRQPPLVRDPPALDLLATPITSTITEDGTEAPTISLSSEDSDVDSKRSRTASGTYTRKTSRRNLFGLNRGIRQRAQSEESGETC</sequence>
<dbReference type="InterPro" id="IPR030564">
    <property type="entry name" value="Myotubularin"/>
</dbReference>
<feature type="region of interest" description="Disordered" evidence="13">
    <location>
        <begin position="932"/>
        <end position="971"/>
    </location>
</feature>
<dbReference type="EMBL" id="QXFT01000126">
    <property type="protein sequence ID" value="KAE9354043.1"/>
    <property type="molecule type" value="Genomic_DNA"/>
</dbReference>
<feature type="compositionally biased region" description="Basic residues" evidence="13">
    <location>
        <begin position="503"/>
        <end position="512"/>
    </location>
</feature>
<dbReference type="EC" id="3.1.3.95" evidence="3"/>
<feature type="compositionally biased region" description="Acidic residues" evidence="13">
    <location>
        <begin position="333"/>
        <end position="344"/>
    </location>
</feature>
<evidence type="ECO:0000256" key="12">
    <source>
        <dbReference type="PROSITE-ProRule" id="PRU00091"/>
    </source>
</evidence>
<dbReference type="SUPFAM" id="SSF52799">
    <property type="entry name" value="(Phosphotyrosine protein) phosphatases II"/>
    <property type="match status" value="1"/>
</dbReference>
<evidence type="ECO:0000256" key="6">
    <source>
        <dbReference type="ARBA" id="ARBA00022801"/>
    </source>
</evidence>
<dbReference type="InterPro" id="IPR000306">
    <property type="entry name" value="Znf_FYVE"/>
</dbReference>
<evidence type="ECO:0000259" key="15">
    <source>
        <dbReference type="PROSITE" id="PS51339"/>
    </source>
</evidence>
<feature type="active site" description="Phosphocysteine intermediate" evidence="10">
    <location>
        <position position="1260"/>
    </location>
</feature>
<organism evidence="16 17">
    <name type="scientific">Phytophthora rubi</name>
    <dbReference type="NCBI Taxonomy" id="129364"/>
    <lineage>
        <taxon>Eukaryota</taxon>
        <taxon>Sar</taxon>
        <taxon>Stramenopiles</taxon>
        <taxon>Oomycota</taxon>
        <taxon>Peronosporomycetes</taxon>
        <taxon>Peronosporales</taxon>
        <taxon>Peronosporaceae</taxon>
        <taxon>Phytophthora</taxon>
    </lineage>
</organism>
<evidence type="ECO:0000256" key="9">
    <source>
        <dbReference type="ARBA" id="ARBA00032571"/>
    </source>
</evidence>
<dbReference type="GO" id="GO:0005737">
    <property type="term" value="C:cytoplasm"/>
    <property type="evidence" value="ECO:0007669"/>
    <property type="project" value="TreeGrafter"/>
</dbReference>
<evidence type="ECO:0000256" key="2">
    <source>
        <dbReference type="ARBA" id="ARBA00007471"/>
    </source>
</evidence>
<dbReference type="InterPro" id="IPR011011">
    <property type="entry name" value="Znf_FYVE_PHD"/>
</dbReference>
<feature type="region of interest" description="Disordered" evidence="13">
    <location>
        <begin position="717"/>
        <end position="756"/>
    </location>
</feature>
<dbReference type="Pfam" id="PF01363">
    <property type="entry name" value="FYVE"/>
    <property type="match status" value="1"/>
</dbReference>
<dbReference type="SUPFAM" id="SSF57903">
    <property type="entry name" value="FYVE/PHD zinc finger"/>
    <property type="match status" value="1"/>
</dbReference>
<feature type="compositionally biased region" description="Low complexity" evidence="13">
    <location>
        <begin position="950"/>
        <end position="960"/>
    </location>
</feature>
<keyword evidence="17" id="KW-1185">Reference proteome</keyword>
<gene>
    <name evidence="16" type="ORF">PR003_g3570</name>
</gene>
<evidence type="ECO:0000256" key="5">
    <source>
        <dbReference type="ARBA" id="ARBA00022771"/>
    </source>
</evidence>
<feature type="domain" description="Myotubularin phosphatase" evidence="15">
    <location>
        <begin position="1029"/>
        <end position="1423"/>
    </location>
</feature>
<dbReference type="InterPro" id="IPR003595">
    <property type="entry name" value="Tyr_Pase_cat"/>
</dbReference>
<dbReference type="CDD" id="cd00065">
    <property type="entry name" value="FYVE_like_SF"/>
    <property type="match status" value="1"/>
</dbReference>
<comment type="caution">
    <text evidence="16">The sequence shown here is derived from an EMBL/GenBank/DDBJ whole genome shotgun (WGS) entry which is preliminary data.</text>
</comment>
<reference evidence="16 17" key="1">
    <citation type="submission" date="2018-08" db="EMBL/GenBank/DDBJ databases">
        <title>Genomic investigation of the strawberry pathogen Phytophthora fragariae indicates pathogenicity is determined by transcriptional variation in three key races.</title>
        <authorList>
            <person name="Adams T.M."/>
            <person name="Armitage A.D."/>
            <person name="Sobczyk M.K."/>
            <person name="Bates H.J."/>
            <person name="Dunwell J.M."/>
            <person name="Nellist C.F."/>
            <person name="Harrison R.J."/>
        </authorList>
    </citation>
    <scope>NUCLEOTIDE SEQUENCE [LARGE SCALE GENOMIC DNA]</scope>
    <source>
        <strain evidence="16 17">SCRP333</strain>
    </source>
</reference>
<accession>A0A6A4G6E1</accession>
<feature type="region of interest" description="Disordered" evidence="13">
    <location>
        <begin position="149"/>
        <end position="198"/>
    </location>
</feature>
<feature type="compositionally biased region" description="Acidic residues" evidence="13">
    <location>
        <begin position="53"/>
        <end position="66"/>
    </location>
</feature>
<evidence type="ECO:0000313" key="16">
    <source>
        <dbReference type="EMBL" id="KAE9354043.1"/>
    </source>
</evidence>
<dbReference type="InterPro" id="IPR029021">
    <property type="entry name" value="Prot-tyrosine_phosphatase-like"/>
</dbReference>
<feature type="compositionally biased region" description="Acidic residues" evidence="13">
    <location>
        <begin position="93"/>
        <end position="123"/>
    </location>
</feature>
<dbReference type="PROSITE" id="PS00383">
    <property type="entry name" value="TYR_PHOSPHATASE_1"/>
    <property type="match status" value="1"/>
</dbReference>
<dbReference type="Proteomes" id="UP000434957">
    <property type="component" value="Unassembled WGS sequence"/>
</dbReference>
<dbReference type="PROSITE" id="PS51339">
    <property type="entry name" value="PPASE_MYOTUBULARIN"/>
    <property type="match status" value="1"/>
</dbReference>
<evidence type="ECO:0000256" key="1">
    <source>
        <dbReference type="ARBA" id="ARBA00004370"/>
    </source>
</evidence>
<feature type="compositionally biased region" description="Basic and acidic residues" evidence="13">
    <location>
        <begin position="961"/>
        <end position="971"/>
    </location>
</feature>
<dbReference type="SMART" id="SM00404">
    <property type="entry name" value="PTPc_motif"/>
    <property type="match status" value="1"/>
</dbReference>
<keyword evidence="4" id="KW-0479">Metal-binding</keyword>
<dbReference type="InterPro" id="IPR010569">
    <property type="entry name" value="Myotubularin-like_Pase_dom"/>
</dbReference>
<feature type="compositionally biased region" description="Polar residues" evidence="13">
    <location>
        <begin position="1488"/>
        <end position="1507"/>
    </location>
</feature>
<evidence type="ECO:0000256" key="10">
    <source>
        <dbReference type="PIRSR" id="PIRSR630564-1"/>
    </source>
</evidence>
<dbReference type="GO" id="GO:0008270">
    <property type="term" value="F:zinc ion binding"/>
    <property type="evidence" value="ECO:0007669"/>
    <property type="project" value="UniProtKB-KW"/>
</dbReference>
<feature type="region of interest" description="Disordered" evidence="13">
    <location>
        <begin position="31"/>
        <end position="128"/>
    </location>
</feature>
<dbReference type="InterPro" id="IPR011993">
    <property type="entry name" value="PH-like_dom_sf"/>
</dbReference>
<dbReference type="Gene3D" id="2.30.29.30">
    <property type="entry name" value="Pleckstrin-homology domain (PH domain)/Phosphotyrosine-binding domain (PTB)"/>
    <property type="match status" value="1"/>
</dbReference>
<comment type="subcellular location">
    <subcellularLocation>
        <location evidence="1">Membrane</location>
    </subcellularLocation>
</comment>
<evidence type="ECO:0000256" key="4">
    <source>
        <dbReference type="ARBA" id="ARBA00022723"/>
    </source>
</evidence>
<name>A0A6A4G6E1_9STRA</name>
<feature type="region of interest" description="Disordered" evidence="13">
    <location>
        <begin position="1446"/>
        <end position="1553"/>
    </location>
</feature>
<evidence type="ECO:0000256" key="8">
    <source>
        <dbReference type="ARBA" id="ARBA00023136"/>
    </source>
</evidence>
<feature type="compositionally biased region" description="Low complexity" evidence="13">
    <location>
        <begin position="351"/>
        <end position="361"/>
    </location>
</feature>
<dbReference type="PANTHER" id="PTHR10807:SF128">
    <property type="entry name" value="PHOSPHATIDYLINOSITOL-3,5-BISPHOSPHATE 3-PHOSPHATASE"/>
    <property type="match status" value="1"/>
</dbReference>
<keyword evidence="7" id="KW-0862">Zinc</keyword>
<dbReference type="PANTHER" id="PTHR10807">
    <property type="entry name" value="MYOTUBULARIN-RELATED"/>
    <property type="match status" value="1"/>
</dbReference>
<dbReference type="SMART" id="SM00064">
    <property type="entry name" value="FYVE"/>
    <property type="match status" value="1"/>
</dbReference>
<keyword evidence="8" id="KW-0472">Membrane</keyword>
<feature type="compositionally biased region" description="Polar residues" evidence="13">
    <location>
        <begin position="938"/>
        <end position="947"/>
    </location>
</feature>
<proteinExistence type="inferred from homology"/>
<keyword evidence="6" id="KW-0378">Hydrolase</keyword>
<comment type="similarity">
    <text evidence="2">Belongs to the protein-tyrosine phosphatase family. Non-receptor class myotubularin subfamily.</text>
</comment>